<gene>
    <name evidence="1" type="ORF">RPERSI_LOCUS19794</name>
</gene>
<proteinExistence type="predicted"/>
<accession>A0ACA9RIR1</accession>
<dbReference type="Proteomes" id="UP000789920">
    <property type="component" value="Unassembled WGS sequence"/>
</dbReference>
<feature type="non-terminal residue" evidence="1">
    <location>
        <position position="76"/>
    </location>
</feature>
<comment type="caution">
    <text evidence="1">The sequence shown here is derived from an EMBL/GenBank/DDBJ whole genome shotgun (WGS) entry which is preliminary data.</text>
</comment>
<keyword evidence="2" id="KW-1185">Reference proteome</keyword>
<feature type="non-terminal residue" evidence="1">
    <location>
        <position position="1"/>
    </location>
</feature>
<evidence type="ECO:0000313" key="2">
    <source>
        <dbReference type="Proteomes" id="UP000789920"/>
    </source>
</evidence>
<name>A0ACA9RIR1_9GLOM</name>
<protein>
    <submittedName>
        <fullName evidence="1">32220_t:CDS:1</fullName>
    </submittedName>
</protein>
<organism evidence="1 2">
    <name type="scientific">Racocetra persica</name>
    <dbReference type="NCBI Taxonomy" id="160502"/>
    <lineage>
        <taxon>Eukaryota</taxon>
        <taxon>Fungi</taxon>
        <taxon>Fungi incertae sedis</taxon>
        <taxon>Mucoromycota</taxon>
        <taxon>Glomeromycotina</taxon>
        <taxon>Glomeromycetes</taxon>
        <taxon>Diversisporales</taxon>
        <taxon>Gigasporaceae</taxon>
        <taxon>Racocetra</taxon>
    </lineage>
</organism>
<dbReference type="EMBL" id="CAJVQC010054784">
    <property type="protein sequence ID" value="CAG8794600.1"/>
    <property type="molecule type" value="Genomic_DNA"/>
</dbReference>
<sequence>ARKSNNISATINFTNVISQVRHNDHLSEPNNTNLIPINTKHNDSSDTDNNTISPPSLHTRKEVDVSPINYNDPITI</sequence>
<reference evidence="1" key="1">
    <citation type="submission" date="2021-06" db="EMBL/GenBank/DDBJ databases">
        <authorList>
            <person name="Kallberg Y."/>
            <person name="Tangrot J."/>
            <person name="Rosling A."/>
        </authorList>
    </citation>
    <scope>NUCLEOTIDE SEQUENCE</scope>
    <source>
        <strain evidence="1">MA461A</strain>
    </source>
</reference>
<evidence type="ECO:0000313" key="1">
    <source>
        <dbReference type="EMBL" id="CAG8794600.1"/>
    </source>
</evidence>